<sequence>MKINKFLNIKSLAILALSLVMLVACNDDDDLGTDADKIVAKIFDFTGPTLVNLDEVIEFSVSPRSGSTFVWEVTGAEMQVIEGATHKINVNYNQIGLATISVYEVTINGKTSETSTQNVDVLQLCDWSVEMNDTYKDNWNGAELQITFDGAVDLPPVVMALTNDDAGYKLENFSAPVGYEMTVTFVSGDYDNEIYYTIFDGSGNEVYSVGDNTYTITPPAGVIYTTTVVCP</sequence>
<dbReference type="PROSITE" id="PS51257">
    <property type="entry name" value="PROKAR_LIPOPROTEIN"/>
    <property type="match status" value="1"/>
</dbReference>
<comment type="caution">
    <text evidence="2">The sequence shown here is derived from an EMBL/GenBank/DDBJ whole genome shotgun (WGS) entry which is preliminary data.</text>
</comment>
<dbReference type="RefSeq" id="WP_068363252.1">
    <property type="nucleotide sequence ID" value="NZ_CP019337.1"/>
</dbReference>
<dbReference type="STRING" id="996801.BW723_01625"/>
<accession>A0A1B8TWN7</accession>
<name>A0A1B8TWN7_9FLAO</name>
<protein>
    <submittedName>
        <fullName evidence="2">Uncharacterized protein</fullName>
    </submittedName>
</protein>
<evidence type="ECO:0000313" key="3">
    <source>
        <dbReference type="Proteomes" id="UP000092612"/>
    </source>
</evidence>
<dbReference type="KEGG" id="prn:BW723_01625"/>
<gene>
    <name evidence="2" type="ORF">LPB301_14075</name>
</gene>
<reference evidence="3" key="1">
    <citation type="submission" date="2016-02" db="EMBL/GenBank/DDBJ databases">
        <title>Paenibacillus sp. LPB0068, isolated from Crassostrea gigas.</title>
        <authorList>
            <person name="Shin S.-K."/>
            <person name="Yi H."/>
        </authorList>
    </citation>
    <scope>NUCLEOTIDE SEQUENCE [LARGE SCALE GENOMIC DNA]</scope>
    <source>
        <strain evidence="3">KCTC 23969</strain>
    </source>
</reference>
<dbReference type="AlphaFoldDB" id="A0A1B8TWN7"/>
<feature type="chain" id="PRO_5008615692" evidence="1">
    <location>
        <begin position="27"/>
        <end position="231"/>
    </location>
</feature>
<dbReference type="EMBL" id="LSFL01000035">
    <property type="protein sequence ID" value="OBY63909.1"/>
    <property type="molecule type" value="Genomic_DNA"/>
</dbReference>
<feature type="signal peptide" evidence="1">
    <location>
        <begin position="1"/>
        <end position="26"/>
    </location>
</feature>
<dbReference type="Proteomes" id="UP000092612">
    <property type="component" value="Unassembled WGS sequence"/>
</dbReference>
<keyword evidence="3" id="KW-1185">Reference proteome</keyword>
<organism evidence="2 3">
    <name type="scientific">Polaribacter reichenbachii</name>
    <dbReference type="NCBI Taxonomy" id="996801"/>
    <lineage>
        <taxon>Bacteria</taxon>
        <taxon>Pseudomonadati</taxon>
        <taxon>Bacteroidota</taxon>
        <taxon>Flavobacteriia</taxon>
        <taxon>Flavobacteriales</taxon>
        <taxon>Flavobacteriaceae</taxon>
    </lineage>
</organism>
<keyword evidence="1" id="KW-0732">Signal</keyword>
<dbReference type="OrthoDB" id="820612at2"/>
<proteinExistence type="predicted"/>
<evidence type="ECO:0000313" key="2">
    <source>
        <dbReference type="EMBL" id="OBY63909.1"/>
    </source>
</evidence>
<evidence type="ECO:0000256" key="1">
    <source>
        <dbReference type="SAM" id="SignalP"/>
    </source>
</evidence>